<evidence type="ECO:0000256" key="1">
    <source>
        <dbReference type="PROSITE-ProRule" id="PRU00042"/>
    </source>
</evidence>
<name>A0A9W8URL2_AKAMU</name>
<dbReference type="EMBL" id="JAJHUN010000002">
    <property type="protein sequence ID" value="KAJ4161695.1"/>
    <property type="molecule type" value="Genomic_DNA"/>
</dbReference>
<dbReference type="PANTHER" id="PTHR43040:SF1">
    <property type="entry name" value="RIBONUCLEASE D"/>
    <property type="match status" value="1"/>
</dbReference>
<dbReference type="Proteomes" id="UP001144673">
    <property type="component" value="Unassembled WGS sequence"/>
</dbReference>
<keyword evidence="1" id="KW-0863">Zinc-finger</keyword>
<gene>
    <name evidence="4" type="ORF">LMH87_007718</name>
</gene>
<dbReference type="InterPro" id="IPR013087">
    <property type="entry name" value="Znf_C2H2_type"/>
</dbReference>
<accession>A0A9W8URL2</accession>
<protein>
    <recommendedName>
        <fullName evidence="3">C2H2-type domain-containing protein</fullName>
    </recommendedName>
</protein>
<proteinExistence type="predicted"/>
<dbReference type="Gene3D" id="3.30.160.60">
    <property type="entry name" value="Classic Zinc Finger"/>
    <property type="match status" value="1"/>
</dbReference>
<sequence length="437" mass="48543">MQPPSTSTRTSIGSSERETCSSCARLFKSKHALDQHVKAIHNFDCISCRRHFKSAAALSDHTRDVHGGRLPAPQQATTPPERVSQYSVQDSVAVTRSAPPLHQRNANPRANGNDAARNGTKATVTTACCVDSVSQTSATPRYKTRAWVANNIVNKITSRSQTAALALPRAVPTLTAFACPIAISSELLLPPYCLVDTATVLAAVVDALSGLPTQPPSIYIDLEGVNLSRHGSISILQLHVLPTRHTYLIDIYTLRGEAFTTHGLSVGQTLGALLESPDIPKVFFDVRNDSDALHAHFGIRLGGIQDLQLMELATRKFARRTVKSLVRCIEQDSQLTLRDRTAWMKCKDDGVRLFLPERGGSYEVFDQRPLSAEILRYCVQDVHLLPRLWTRYDRKMTKKWWWRVGRESAERVRSSQSSDYVSHGKDKALAPKSWRNL</sequence>
<dbReference type="GeneID" id="80894877"/>
<dbReference type="InterPro" id="IPR002562">
    <property type="entry name" value="3'-5'_exonuclease_dom"/>
</dbReference>
<feature type="compositionally biased region" description="Polar residues" evidence="2">
    <location>
        <begin position="74"/>
        <end position="94"/>
    </location>
</feature>
<dbReference type="PROSITE" id="PS50157">
    <property type="entry name" value="ZINC_FINGER_C2H2_2"/>
    <property type="match status" value="2"/>
</dbReference>
<dbReference type="Gene3D" id="3.30.420.10">
    <property type="entry name" value="Ribonuclease H-like superfamily/Ribonuclease H"/>
    <property type="match status" value="1"/>
</dbReference>
<dbReference type="AlphaFoldDB" id="A0A9W8URL2"/>
<dbReference type="PROSITE" id="PS00028">
    <property type="entry name" value="ZINC_FINGER_C2H2_1"/>
    <property type="match status" value="1"/>
</dbReference>
<dbReference type="GO" id="GO:0008408">
    <property type="term" value="F:3'-5' exonuclease activity"/>
    <property type="evidence" value="ECO:0007669"/>
    <property type="project" value="InterPro"/>
</dbReference>
<comment type="caution">
    <text evidence="4">The sequence shown here is derived from an EMBL/GenBank/DDBJ whole genome shotgun (WGS) entry which is preliminary data.</text>
</comment>
<evidence type="ECO:0000313" key="5">
    <source>
        <dbReference type="Proteomes" id="UP001144673"/>
    </source>
</evidence>
<dbReference type="PANTHER" id="PTHR43040">
    <property type="entry name" value="RIBONUCLEASE D"/>
    <property type="match status" value="1"/>
</dbReference>
<dbReference type="GO" id="GO:0003676">
    <property type="term" value="F:nucleic acid binding"/>
    <property type="evidence" value="ECO:0007669"/>
    <property type="project" value="InterPro"/>
</dbReference>
<organism evidence="4 5">
    <name type="scientific">Akanthomyces muscarius</name>
    <name type="common">Entomopathogenic fungus</name>
    <name type="synonym">Lecanicillium muscarium</name>
    <dbReference type="NCBI Taxonomy" id="2231603"/>
    <lineage>
        <taxon>Eukaryota</taxon>
        <taxon>Fungi</taxon>
        <taxon>Dikarya</taxon>
        <taxon>Ascomycota</taxon>
        <taxon>Pezizomycotina</taxon>
        <taxon>Sordariomycetes</taxon>
        <taxon>Hypocreomycetidae</taxon>
        <taxon>Hypocreales</taxon>
        <taxon>Cordycipitaceae</taxon>
        <taxon>Akanthomyces</taxon>
    </lineage>
</organism>
<feature type="domain" description="C2H2-type" evidence="3">
    <location>
        <begin position="18"/>
        <end position="41"/>
    </location>
</feature>
<dbReference type="SMART" id="SM00355">
    <property type="entry name" value="ZnF_C2H2"/>
    <property type="match status" value="2"/>
</dbReference>
<feature type="region of interest" description="Disordered" evidence="2">
    <location>
        <begin position="63"/>
        <end position="118"/>
    </location>
</feature>
<dbReference type="RefSeq" id="XP_056058079.1">
    <property type="nucleotide sequence ID" value="XM_056199651.1"/>
</dbReference>
<evidence type="ECO:0000313" key="4">
    <source>
        <dbReference type="EMBL" id="KAJ4161695.1"/>
    </source>
</evidence>
<evidence type="ECO:0000259" key="3">
    <source>
        <dbReference type="PROSITE" id="PS50157"/>
    </source>
</evidence>
<reference evidence="4" key="1">
    <citation type="journal article" date="2023" name="Access Microbiol">
        <title>De-novo genome assembly for Akanthomyces muscarius, a biocontrol agent of insect agricultural pests.</title>
        <authorList>
            <person name="Erdos Z."/>
            <person name="Studholme D.J."/>
            <person name="Raymond B."/>
            <person name="Sharma M."/>
        </authorList>
    </citation>
    <scope>NUCLEOTIDE SEQUENCE</scope>
    <source>
        <strain evidence="4">Ve6</strain>
    </source>
</reference>
<keyword evidence="1" id="KW-0862">Zinc</keyword>
<feature type="domain" description="C2H2-type" evidence="3">
    <location>
        <begin position="43"/>
        <end position="71"/>
    </location>
</feature>
<dbReference type="GO" id="GO:0008270">
    <property type="term" value="F:zinc ion binding"/>
    <property type="evidence" value="ECO:0007669"/>
    <property type="project" value="UniProtKB-KW"/>
</dbReference>
<dbReference type="InterPro" id="IPR012337">
    <property type="entry name" value="RNaseH-like_sf"/>
</dbReference>
<dbReference type="KEGG" id="amus:LMH87_007718"/>
<dbReference type="SMART" id="SM00474">
    <property type="entry name" value="35EXOc"/>
    <property type="match status" value="1"/>
</dbReference>
<dbReference type="GO" id="GO:0006139">
    <property type="term" value="P:nucleobase-containing compound metabolic process"/>
    <property type="evidence" value="ECO:0007669"/>
    <property type="project" value="InterPro"/>
</dbReference>
<keyword evidence="1" id="KW-0479">Metal-binding</keyword>
<keyword evidence="5" id="KW-1185">Reference proteome</keyword>
<dbReference type="SUPFAM" id="SSF53098">
    <property type="entry name" value="Ribonuclease H-like"/>
    <property type="match status" value="1"/>
</dbReference>
<dbReference type="InterPro" id="IPR036397">
    <property type="entry name" value="RNaseH_sf"/>
</dbReference>
<dbReference type="Pfam" id="PF01612">
    <property type="entry name" value="DNA_pol_A_exo1"/>
    <property type="match status" value="1"/>
</dbReference>
<evidence type="ECO:0000256" key="2">
    <source>
        <dbReference type="SAM" id="MobiDB-lite"/>
    </source>
</evidence>